<name>A0A2G6E976_9BACT</name>
<dbReference type="Proteomes" id="UP000229740">
    <property type="component" value="Unassembled WGS sequence"/>
</dbReference>
<evidence type="ECO:0000256" key="7">
    <source>
        <dbReference type="ARBA" id="ARBA00023098"/>
    </source>
</evidence>
<keyword evidence="7" id="KW-0443">Lipid metabolism</keyword>
<sequence length="473" mass="52565">MIGTESRQQRGMSLRIFQDLRRISMTQTMSMQRALERAPETGDFLLGAGCRFKIPAVFQRCFPGKVAIIIADDKTFAAAGRTVQAALQASEVASVEPFVFPGEPTLHADYEHVERLREVLSASPDLIPLAVGSGTINDLVKRTVFELERRYLVLATAASVDGYSSFGAPIVQQGFKKTMDCPAPLVIVADSEVLRDAPPEMSAAGYADLMSKIPAGADWILADLLDLDPIEPVAWDMVQAGLRRWVGAPEQLQQGDAQAFEALFEGLTMSGFAMQAIRKSRPASGADHLLSHIWDMQYHRDAQGHSVSHGFQVALGSLASIALMERFFAKDIPKLDIDAVCRKRQSWDARAADILKAFGENAISQRAIEESRAKFADHEELRARLTRLVSKWDEMRARVQAQLFPYAEFRAMLAAAACPVTPQQIHLSRERFRETFRLAQMIRNRYTILDLAYETGLLEECVEEILASPCYLS</sequence>
<evidence type="ECO:0000256" key="5">
    <source>
        <dbReference type="ARBA" id="ARBA00023002"/>
    </source>
</evidence>
<dbReference type="InterPro" id="IPR032837">
    <property type="entry name" value="G1PDH"/>
</dbReference>
<evidence type="ECO:0000256" key="8">
    <source>
        <dbReference type="ARBA" id="ARBA00023209"/>
    </source>
</evidence>
<keyword evidence="1" id="KW-0963">Cytoplasm</keyword>
<dbReference type="SUPFAM" id="SSF56796">
    <property type="entry name" value="Dehydroquinate synthase-like"/>
    <property type="match status" value="1"/>
</dbReference>
<dbReference type="GO" id="GO:0008654">
    <property type="term" value="P:phospholipid biosynthetic process"/>
    <property type="evidence" value="ECO:0007669"/>
    <property type="project" value="UniProtKB-KW"/>
</dbReference>
<dbReference type="AlphaFoldDB" id="A0A2G6E976"/>
<evidence type="ECO:0000256" key="4">
    <source>
        <dbReference type="ARBA" id="ARBA00022857"/>
    </source>
</evidence>
<keyword evidence="4" id="KW-0521">NADP</keyword>
<dbReference type="PANTHER" id="PTHR43616">
    <property type="entry name" value="GLYCEROL DEHYDROGENASE"/>
    <property type="match status" value="1"/>
</dbReference>
<dbReference type="Pfam" id="PF13685">
    <property type="entry name" value="Fe-ADH_2"/>
    <property type="match status" value="1"/>
</dbReference>
<keyword evidence="9" id="KW-1208">Phospholipid metabolism</keyword>
<keyword evidence="2" id="KW-0444">Lipid biosynthesis</keyword>
<evidence type="ECO:0000313" key="10">
    <source>
        <dbReference type="EMBL" id="PID58615.1"/>
    </source>
</evidence>
<organism evidence="10 11">
    <name type="scientific">candidate division KSB3 bacterium</name>
    <dbReference type="NCBI Taxonomy" id="2044937"/>
    <lineage>
        <taxon>Bacteria</taxon>
        <taxon>candidate division KSB3</taxon>
    </lineage>
</organism>
<evidence type="ECO:0000313" key="11">
    <source>
        <dbReference type="Proteomes" id="UP000229740"/>
    </source>
</evidence>
<dbReference type="GO" id="GO:0005829">
    <property type="term" value="C:cytosol"/>
    <property type="evidence" value="ECO:0007669"/>
    <property type="project" value="TreeGrafter"/>
</dbReference>
<keyword evidence="6" id="KW-0520">NAD</keyword>
<dbReference type="Gene3D" id="3.40.50.1970">
    <property type="match status" value="1"/>
</dbReference>
<evidence type="ECO:0000256" key="2">
    <source>
        <dbReference type="ARBA" id="ARBA00022516"/>
    </source>
</evidence>
<keyword evidence="3" id="KW-0479">Metal-binding</keyword>
<dbReference type="GO" id="GO:0016614">
    <property type="term" value="F:oxidoreductase activity, acting on CH-OH group of donors"/>
    <property type="evidence" value="ECO:0007669"/>
    <property type="project" value="InterPro"/>
</dbReference>
<comment type="caution">
    <text evidence="10">The sequence shown here is derived from an EMBL/GenBank/DDBJ whole genome shotgun (WGS) entry which is preliminary data.</text>
</comment>
<reference evidence="10 11" key="1">
    <citation type="submission" date="2017-10" db="EMBL/GenBank/DDBJ databases">
        <title>Novel microbial diversity and functional potential in the marine mammal oral microbiome.</title>
        <authorList>
            <person name="Dudek N.K."/>
            <person name="Sun C.L."/>
            <person name="Burstein D."/>
            <person name="Kantor R.S."/>
            <person name="Aliaga Goltsman D.S."/>
            <person name="Bik E.M."/>
            <person name="Thomas B.C."/>
            <person name="Banfield J.F."/>
            <person name="Relman D.A."/>
        </authorList>
    </citation>
    <scope>NUCLEOTIDE SEQUENCE [LARGE SCALE GENOMIC DNA]</scope>
    <source>
        <strain evidence="10">DOLZORAL124_49_17</strain>
    </source>
</reference>
<evidence type="ECO:0008006" key="12">
    <source>
        <dbReference type="Google" id="ProtNLM"/>
    </source>
</evidence>
<evidence type="ECO:0000256" key="9">
    <source>
        <dbReference type="ARBA" id="ARBA00023264"/>
    </source>
</evidence>
<dbReference type="Gene3D" id="1.20.1090.10">
    <property type="entry name" value="Dehydroquinate synthase-like - alpha domain"/>
    <property type="match status" value="1"/>
</dbReference>
<keyword evidence="5" id="KW-0560">Oxidoreductase</keyword>
<proteinExistence type="predicted"/>
<evidence type="ECO:0000256" key="3">
    <source>
        <dbReference type="ARBA" id="ARBA00022723"/>
    </source>
</evidence>
<dbReference type="PANTHER" id="PTHR43616:SF5">
    <property type="entry name" value="GLYCEROL DEHYDROGENASE 1"/>
    <property type="match status" value="1"/>
</dbReference>
<gene>
    <name evidence="10" type="ORF">CSB45_03465</name>
</gene>
<keyword evidence="8" id="KW-0594">Phospholipid biosynthesis</keyword>
<dbReference type="GO" id="GO:0046872">
    <property type="term" value="F:metal ion binding"/>
    <property type="evidence" value="ECO:0007669"/>
    <property type="project" value="UniProtKB-KW"/>
</dbReference>
<dbReference type="CDD" id="cd08175">
    <property type="entry name" value="G1PDH"/>
    <property type="match status" value="1"/>
</dbReference>
<dbReference type="EMBL" id="PDPS01000022">
    <property type="protein sequence ID" value="PID58615.1"/>
    <property type="molecule type" value="Genomic_DNA"/>
</dbReference>
<protein>
    <recommendedName>
        <fullName evidence="12">3-dehydroquinate synthase</fullName>
    </recommendedName>
</protein>
<evidence type="ECO:0000256" key="6">
    <source>
        <dbReference type="ARBA" id="ARBA00023027"/>
    </source>
</evidence>
<accession>A0A2G6E976</accession>
<dbReference type="InterPro" id="IPR016205">
    <property type="entry name" value="Glycerol_DH"/>
</dbReference>
<evidence type="ECO:0000256" key="1">
    <source>
        <dbReference type="ARBA" id="ARBA00022490"/>
    </source>
</evidence>